<dbReference type="Gene3D" id="3.40.50.410">
    <property type="entry name" value="von Willebrand factor, type A domain"/>
    <property type="match status" value="1"/>
</dbReference>
<dbReference type="EMBL" id="UGYV01000004">
    <property type="protein sequence ID" value="SUJ07824.1"/>
    <property type="molecule type" value="Genomic_DNA"/>
</dbReference>
<dbReference type="AlphaFoldDB" id="A0A380BXF1"/>
<gene>
    <name evidence="3" type="ORF">NCTC10736_03884</name>
</gene>
<dbReference type="InterPro" id="IPR002035">
    <property type="entry name" value="VWF_A"/>
</dbReference>
<evidence type="ECO:0000313" key="4">
    <source>
        <dbReference type="Proteomes" id="UP000255061"/>
    </source>
</evidence>
<feature type="compositionally biased region" description="Acidic residues" evidence="1">
    <location>
        <begin position="216"/>
        <end position="353"/>
    </location>
</feature>
<dbReference type="SMART" id="SM00327">
    <property type="entry name" value="VWA"/>
    <property type="match status" value="1"/>
</dbReference>
<protein>
    <submittedName>
        <fullName evidence="3">Nitric oxide reductase activation protein</fullName>
    </submittedName>
</protein>
<dbReference type="RefSeq" id="WP_115407218.1">
    <property type="nucleotide sequence ID" value="NZ_UGYV01000004.1"/>
</dbReference>
<feature type="compositionally biased region" description="Polar residues" evidence="1">
    <location>
        <begin position="361"/>
        <end position="370"/>
    </location>
</feature>
<dbReference type="SUPFAM" id="SSF53300">
    <property type="entry name" value="vWA-like"/>
    <property type="match status" value="1"/>
</dbReference>
<dbReference type="Pfam" id="PF00092">
    <property type="entry name" value="VWA"/>
    <property type="match status" value="1"/>
</dbReference>
<reference evidence="3 4" key="1">
    <citation type="submission" date="2018-06" db="EMBL/GenBank/DDBJ databases">
        <authorList>
            <consortium name="Pathogen Informatics"/>
            <person name="Doyle S."/>
        </authorList>
    </citation>
    <scope>NUCLEOTIDE SEQUENCE [LARGE SCALE GENOMIC DNA]</scope>
    <source>
        <strain evidence="3 4">NCTC10736</strain>
    </source>
</reference>
<feature type="domain" description="VWFA" evidence="2">
    <location>
        <begin position="496"/>
        <end position="661"/>
    </location>
</feature>
<accession>A0A380BXF1</accession>
<dbReference type="InterPro" id="IPR036465">
    <property type="entry name" value="vWFA_dom_sf"/>
</dbReference>
<feature type="region of interest" description="Disordered" evidence="1">
    <location>
        <begin position="215"/>
        <end position="370"/>
    </location>
</feature>
<sequence>MAVQTKAKLLRKYKNLSRVLTMNNDLTIQFSGKSAYHLPGLINLPMGDFSDDDFVTMSLGFCDHELGHENYTDSNWYRIAHERSSYLQQMLNALDDVHQEKRLMADFRGTKTTLRKLVELCKVKGFFGPVPDDAPVSLLVHAWVLMKGRCYLDQPLTEYFNLVDSLVLVKFGEQFYKDLHSLLDISILDSLTSTEQCFKAAESIYELLIEWVKDQEPEDDSSDSDDADGADDSSGDSSDSDDADGTDDSSGDSSDSDDADGTDDSSGDSSDSDDADGADDSSGDSSDSDDADGTDDSSGDSSYSDDADGTDDSSGDSSDSDDADGTDDSSGDSSDSDDADGTDDSSGDLSDSDDACHAKSSKQNPNGTQDVALTEKVLAMLQELEDFDDDFHEKLTAAIDAMAEINPGNASIQALPFNRNSIHCPIEYRRLINDDCHRLIIRIKNPLKRVFHDQNYVNHSYKNRGKTISSSRLASVSIGNTKVFEAETIHRSPNAAIALLVDKSGSMNDEDMRMANSVAYSLSTALDGIHGVESMVGYYPSVSADGYGLAVVKPFGDKKALNVFNVSSEGGTPTAEAITTAVSSLVTRPEPRKLLFVITDGDPNCPVSTEQAIEEAQAVGVKVFGIGIKRSVSGFSEADFQVIQSTDELVNALTKGLKHAF</sequence>
<dbReference type="Proteomes" id="UP000255061">
    <property type="component" value="Unassembled WGS sequence"/>
</dbReference>
<proteinExistence type="predicted"/>
<dbReference type="PROSITE" id="PS50234">
    <property type="entry name" value="VWFA"/>
    <property type="match status" value="1"/>
</dbReference>
<organism evidence="3 4">
    <name type="scientific">Shewanella morhuae</name>
    <dbReference type="NCBI Taxonomy" id="365591"/>
    <lineage>
        <taxon>Bacteria</taxon>
        <taxon>Pseudomonadati</taxon>
        <taxon>Pseudomonadota</taxon>
        <taxon>Gammaproteobacteria</taxon>
        <taxon>Alteromonadales</taxon>
        <taxon>Shewanellaceae</taxon>
        <taxon>Shewanella</taxon>
    </lineage>
</organism>
<evidence type="ECO:0000313" key="3">
    <source>
        <dbReference type="EMBL" id="SUJ07824.1"/>
    </source>
</evidence>
<name>A0A380BXF1_9GAMM</name>
<evidence type="ECO:0000259" key="2">
    <source>
        <dbReference type="PROSITE" id="PS50234"/>
    </source>
</evidence>
<evidence type="ECO:0000256" key="1">
    <source>
        <dbReference type="SAM" id="MobiDB-lite"/>
    </source>
</evidence>